<reference evidence="2" key="1">
    <citation type="journal article" date="2023" name="Hortic. Res.">
        <title>A chromosome-level phased genome enabling allele-level studies in sweet orange: a case study on citrus Huanglongbing tolerance.</title>
        <authorList>
            <person name="Wu B."/>
            <person name="Yu Q."/>
            <person name="Deng Z."/>
            <person name="Duan Y."/>
            <person name="Luo F."/>
            <person name="Gmitter F. Jr."/>
        </authorList>
    </citation>
    <scope>NUCLEOTIDE SEQUENCE [LARGE SCALE GENOMIC DNA]</scope>
    <source>
        <strain evidence="2">cv. Valencia</strain>
    </source>
</reference>
<gene>
    <name evidence="1" type="ORF">KPL71_025315</name>
</gene>
<evidence type="ECO:0000313" key="1">
    <source>
        <dbReference type="EMBL" id="KAH9677236.1"/>
    </source>
</evidence>
<accession>A0ACB8HR46</accession>
<organism evidence="1 2">
    <name type="scientific">Citrus sinensis</name>
    <name type="common">Sweet orange</name>
    <name type="synonym">Citrus aurantium var. sinensis</name>
    <dbReference type="NCBI Taxonomy" id="2711"/>
    <lineage>
        <taxon>Eukaryota</taxon>
        <taxon>Viridiplantae</taxon>
        <taxon>Streptophyta</taxon>
        <taxon>Embryophyta</taxon>
        <taxon>Tracheophyta</taxon>
        <taxon>Spermatophyta</taxon>
        <taxon>Magnoliopsida</taxon>
        <taxon>eudicotyledons</taxon>
        <taxon>Gunneridae</taxon>
        <taxon>Pentapetalae</taxon>
        <taxon>rosids</taxon>
        <taxon>malvids</taxon>
        <taxon>Sapindales</taxon>
        <taxon>Rutaceae</taxon>
        <taxon>Aurantioideae</taxon>
        <taxon>Citrus</taxon>
    </lineage>
</organism>
<proteinExistence type="predicted"/>
<dbReference type="EMBL" id="CM039178">
    <property type="protein sequence ID" value="KAH9677236.1"/>
    <property type="molecule type" value="Genomic_DNA"/>
</dbReference>
<keyword evidence="2" id="KW-1185">Reference proteome</keyword>
<sequence length="643" mass="72854">MIFLLKGKLWTDSSASSSSRNDIAATTVSMLIGRSRKNHLQHDDFCGQQLIAWAQQNELSAPSSILPISTQTVQAPADVEAFTLMADDPKHVLLLSHYERSQEQNLEEGTAGEHRDGTNSVSGNIQMQEIRSIRKLQKSSCNIAKGQPCVKKIFDTHGSYGNWVFLVWCVIVIFVDTWFLYIPMVNGDKKCIEFDNDLWIAASACRSVFDLFYIIDNVFRLHTGISKSSRKRSWLLFLSDVLFILPIPQVLLILAMIQRMRGTEFSFAVKFFLFQHVLRTIQIYRVYMKAQVPSRHAELALGFSFSYIQTSNVIGALCDAFQSGVVETKDFKRRLYYCFRWGVQSLSSFGQGLQTSTNPWENIFAICITACGVWLLVILVGKIQTYTKSGSILEGMRQKEKELEQWLPFRKLSQNLQQQIKYHLHSWDETRNFNIENLVYNLPEDLGRDIKSELCLELLKKVEEFGKWRKALLDDLCEFVKPVVFMENSYIVPEGGSIDKMVFVVQGNLLTYNSEGITAAPPNTDNYDCNICGEELVAWAQDACTRTDSSSSALPISTITIQALTKVEAFILMADDLKNVLLIKHNRAAPFIQAARFITIVMGAIKGTFLPSTRTAETSTQEQVPPTIRSKQLVETQIIAKEK</sequence>
<protein>
    <submittedName>
        <fullName evidence="1">Cyclic nucleotide-gated ion channel 1</fullName>
    </submittedName>
</protein>
<evidence type="ECO:0000313" key="2">
    <source>
        <dbReference type="Proteomes" id="UP000829398"/>
    </source>
</evidence>
<comment type="caution">
    <text evidence="1">The sequence shown here is derived from an EMBL/GenBank/DDBJ whole genome shotgun (WGS) entry which is preliminary data.</text>
</comment>
<name>A0ACB8HR46_CITSI</name>
<dbReference type="Proteomes" id="UP000829398">
    <property type="component" value="Chromosome 9"/>
</dbReference>